<reference evidence="2 3" key="1">
    <citation type="submission" date="2018-05" db="EMBL/GenBank/DDBJ databases">
        <title>A metagenomic window into the 2 km-deep terrestrial subsurface aquifer revealed taxonomically and functionally diverse microbial community comprising novel uncultured bacterial lineages.</title>
        <authorList>
            <person name="Kadnikov V.V."/>
            <person name="Mardanov A.V."/>
            <person name="Beletsky A.V."/>
            <person name="Banks D."/>
            <person name="Pimenov N.V."/>
            <person name="Frank Y.A."/>
            <person name="Karnachuk O.V."/>
            <person name="Ravin N.V."/>
        </authorList>
    </citation>
    <scope>NUCLEOTIDE SEQUENCE [LARGE SCALE GENOMIC DNA]</scope>
    <source>
        <strain evidence="2">BY5</strain>
    </source>
</reference>
<name>A0A367ZT07_9BACT</name>
<dbReference type="PROSITE" id="PS50801">
    <property type="entry name" value="STAS"/>
    <property type="match status" value="1"/>
</dbReference>
<proteinExistence type="predicted"/>
<dbReference type="EMBL" id="QOQW01000004">
    <property type="protein sequence ID" value="RCK80839.1"/>
    <property type="molecule type" value="Genomic_DNA"/>
</dbReference>
<dbReference type="InterPro" id="IPR036513">
    <property type="entry name" value="STAS_dom_sf"/>
</dbReference>
<accession>A0A367ZT07</accession>
<evidence type="ECO:0000313" key="2">
    <source>
        <dbReference type="EMBL" id="RCK80839.1"/>
    </source>
</evidence>
<protein>
    <recommendedName>
        <fullName evidence="1">STAS domain-containing protein</fullName>
    </recommendedName>
</protein>
<organism evidence="2 3">
    <name type="scientific">Candidatus Ozemobacter sibiricus</name>
    <dbReference type="NCBI Taxonomy" id="2268124"/>
    <lineage>
        <taxon>Bacteria</taxon>
        <taxon>Candidatus Ozemobacteria</taxon>
        <taxon>Candidatus Ozemobacterales</taxon>
        <taxon>Candidatus Ozemobacteraceae</taxon>
        <taxon>Candidatus Ozemobacter</taxon>
    </lineage>
</organism>
<evidence type="ECO:0000313" key="3">
    <source>
        <dbReference type="Proteomes" id="UP000252355"/>
    </source>
</evidence>
<dbReference type="InterPro" id="IPR002645">
    <property type="entry name" value="STAS_dom"/>
</dbReference>
<gene>
    <name evidence="2" type="ORF">OZSIB_2727</name>
</gene>
<dbReference type="AlphaFoldDB" id="A0A367ZT07"/>
<sequence>MHTKDAFSIKVETKGEVTIVHIKGSLIEEAGIALSTEVTKKIDEGCRRFIFDFGHSLTISSPTVATILDLAERIVDGKGGKLIVSSLTDLNMKVFEMVGIFLYAEACPTVQEAEVQVML</sequence>
<dbReference type="Pfam" id="PF01740">
    <property type="entry name" value="STAS"/>
    <property type="match status" value="1"/>
</dbReference>
<evidence type="ECO:0000259" key="1">
    <source>
        <dbReference type="PROSITE" id="PS50801"/>
    </source>
</evidence>
<dbReference type="CDD" id="cd07043">
    <property type="entry name" value="STAS_anti-anti-sigma_factors"/>
    <property type="match status" value="1"/>
</dbReference>
<dbReference type="SUPFAM" id="SSF52091">
    <property type="entry name" value="SpoIIaa-like"/>
    <property type="match status" value="1"/>
</dbReference>
<dbReference type="Proteomes" id="UP000252355">
    <property type="component" value="Unassembled WGS sequence"/>
</dbReference>
<comment type="caution">
    <text evidence="2">The sequence shown here is derived from an EMBL/GenBank/DDBJ whole genome shotgun (WGS) entry which is preliminary data.</text>
</comment>
<feature type="domain" description="STAS" evidence="1">
    <location>
        <begin position="7"/>
        <end position="117"/>
    </location>
</feature>
<dbReference type="Gene3D" id="3.30.750.24">
    <property type="entry name" value="STAS domain"/>
    <property type="match status" value="1"/>
</dbReference>